<keyword evidence="3" id="KW-1185">Reference proteome</keyword>
<evidence type="ECO:0000313" key="3">
    <source>
        <dbReference type="Proteomes" id="UP001500603"/>
    </source>
</evidence>
<dbReference type="InterPro" id="IPR050266">
    <property type="entry name" value="AB_hydrolase_sf"/>
</dbReference>
<proteinExistence type="predicted"/>
<protein>
    <submittedName>
        <fullName evidence="2">Alpha/beta fold hydrolase</fullName>
    </submittedName>
</protein>
<sequence>MKVFVHGNPETSAIWQPLFTELEQAGQSRSELICLSPPGFGAPLPAGFGATVTEYRDWLAGELAQFDQPVDLVGHDWGGGHVMNVVMSRPTLVRSWVVDVIGLFDRDYVWHDMAQLWQTPGVGEKAVAKMVDGDIQDRIAALHAGGMTVPVAEQVVLGQNEAMGEAVLALYRSAAQPVVAELGKNLETAAQRPGLALNATEDPFVGTEEQRHRAARRAGARMETLRGLGHWWMTQDPSHAASILTNWWASLER</sequence>
<dbReference type="RefSeq" id="WP_345498130.1">
    <property type="nucleotide sequence ID" value="NZ_BAABJM010000005.1"/>
</dbReference>
<gene>
    <name evidence="2" type="ORF">GCM10023318_48610</name>
</gene>
<dbReference type="Gene3D" id="3.40.50.1820">
    <property type="entry name" value="alpha/beta hydrolase"/>
    <property type="match status" value="1"/>
</dbReference>
<accession>A0ABP9KTV3</accession>
<keyword evidence="2" id="KW-0378">Hydrolase</keyword>
<dbReference type="InterPro" id="IPR000073">
    <property type="entry name" value="AB_hydrolase_1"/>
</dbReference>
<dbReference type="PANTHER" id="PTHR43798">
    <property type="entry name" value="MONOACYLGLYCEROL LIPASE"/>
    <property type="match status" value="1"/>
</dbReference>
<dbReference type="PANTHER" id="PTHR43798:SF33">
    <property type="entry name" value="HYDROLASE, PUTATIVE (AFU_ORTHOLOGUE AFUA_2G14860)-RELATED"/>
    <property type="match status" value="1"/>
</dbReference>
<evidence type="ECO:0000259" key="1">
    <source>
        <dbReference type="Pfam" id="PF12697"/>
    </source>
</evidence>
<dbReference type="EMBL" id="BAABJM010000005">
    <property type="protein sequence ID" value="GAA5063640.1"/>
    <property type="molecule type" value="Genomic_DNA"/>
</dbReference>
<reference evidence="3" key="1">
    <citation type="journal article" date="2019" name="Int. J. Syst. Evol. Microbiol.">
        <title>The Global Catalogue of Microorganisms (GCM) 10K type strain sequencing project: providing services to taxonomists for standard genome sequencing and annotation.</title>
        <authorList>
            <consortium name="The Broad Institute Genomics Platform"/>
            <consortium name="The Broad Institute Genome Sequencing Center for Infectious Disease"/>
            <person name="Wu L."/>
            <person name="Ma J."/>
        </authorList>
    </citation>
    <scope>NUCLEOTIDE SEQUENCE [LARGE SCALE GENOMIC DNA]</scope>
    <source>
        <strain evidence="3">JCM 18298</strain>
    </source>
</reference>
<name>A0ABP9KTV3_9NOCA</name>
<dbReference type="SUPFAM" id="SSF53474">
    <property type="entry name" value="alpha/beta-Hydrolases"/>
    <property type="match status" value="1"/>
</dbReference>
<dbReference type="InterPro" id="IPR029058">
    <property type="entry name" value="AB_hydrolase_fold"/>
</dbReference>
<evidence type="ECO:0000313" key="2">
    <source>
        <dbReference type="EMBL" id="GAA5063640.1"/>
    </source>
</evidence>
<feature type="domain" description="AB hydrolase-1" evidence="1">
    <location>
        <begin position="3"/>
        <end position="239"/>
    </location>
</feature>
<dbReference type="Pfam" id="PF12697">
    <property type="entry name" value="Abhydrolase_6"/>
    <property type="match status" value="1"/>
</dbReference>
<comment type="caution">
    <text evidence="2">The sequence shown here is derived from an EMBL/GenBank/DDBJ whole genome shotgun (WGS) entry which is preliminary data.</text>
</comment>
<dbReference type="Proteomes" id="UP001500603">
    <property type="component" value="Unassembled WGS sequence"/>
</dbReference>
<dbReference type="GO" id="GO:0016787">
    <property type="term" value="F:hydrolase activity"/>
    <property type="evidence" value="ECO:0007669"/>
    <property type="project" value="UniProtKB-KW"/>
</dbReference>
<organism evidence="2 3">
    <name type="scientific">Nocardia callitridis</name>
    <dbReference type="NCBI Taxonomy" id="648753"/>
    <lineage>
        <taxon>Bacteria</taxon>
        <taxon>Bacillati</taxon>
        <taxon>Actinomycetota</taxon>
        <taxon>Actinomycetes</taxon>
        <taxon>Mycobacteriales</taxon>
        <taxon>Nocardiaceae</taxon>
        <taxon>Nocardia</taxon>
    </lineage>
</organism>